<sequence length="1783" mass="195635">MFGSKPAFGGTGFGTQTSGGVFGSSNTSFGSSGGFGTTGLFGSQAPGVSSSGLFGTTTTQSGGLFGTGTSTFGQNTLGGGFTSQQSTGLFGSSGQPSSNLFSTPGSTTSSAFGTKTPGSTEFDTYTCLIATGNLIMISGNLKATVLAQPHKVAMHLEHQGDQLLLYLGVLTLLEAVQQDPCLVQHPLLELRIEDYLANRKGPQAGTTGLFATPQTTQAQTAFTFGTQNKTTGFGGFGQTTSSGSSLFGQQSQSGGLFGSAGNKTTFGTTTTTASTGFGGFGGGGTTMFGQNTGNKGIFGQPTTTQSNGMFGSTQTGTSSFGGFGGTQTGFGTSTTGGLFGSKPTSFAQPTTNTGLTFGQQNTLSTGGLFGNKPSGQTGTGLTFGQPSTTGFGATGGLFGNKTTGFGAGTNTLGGTGFGQASTNLGGGFGTGLFSGTQSKPGLGGLGTGFGFNLNNQGLTQNTTNTSVLGQSLPQNQDAELLEQLRKTLIYSPYGDSPLFRNLHNDSVSQEDQLKPTNPIAQKAALFAQHQYKVSPTATSRIKPKPLTFTSDKSQLFDGLEDEDLTFGNVTFVPRRSIKKLNIKGNNSFSNQGSHIDMTELDTSQTESPQKADSQQSDREQLSSVLKSSLDRTESPRSSSLPPTHEKQAHLGLFQNISDSFLDDTISELNPDNKHDILTENRDEKETNNETSPTTDKETEELREPHPAGVILHRHGYYTIPSLEELANMIDSNGECLVDDFVIGRDGYGNVMFPGETNVANLNLDEIVYFRRKEITVYPVDEEKPPVGCGLNKKAQVTLTCVWPCDKNTREYITDPECLKELHYQEKLEKITAKIGAEFLDYRPETGSWVFEVKHFSKYGLIEEEDNDDLSDLGPKKLSQLKEDQQKQLAVQKQCIKVIPGQKPSVQGQDDKLKESETYQKSDSQDVELENVEDVPHLYPLLNDDDLKSDLMKETLPKDFVELDEMEPTDKASASHQLASHVGVMAADLQLRKASFFGDEDLGLMWKDSVSEQHKPVHWTAGQTLLSTAYTKSTRLISPQKPIIPCSLSPSFDGIFTSAPKPDTTFGKSVPVQSRGVKKTMPAIASRLKRKIPSLSNSLFENKQNLLVDLGLMHGKRFRIGWGPRWNMAHGGRELNENLKCEQSDMKYREPQRFILLQEKEMVEKSRLGTNDQRLLIEQLIVSPLQQLTQYTTVLDQVIIEHLTVQLQYTQISLEFKCPQAVPCLGNNILKPLTACADNSLKSLDGSADCQLYKQAVLVWSLCEALWGDINDPLIEDTKPDSYTYHIGRQEALSEWLEKAVSSTVYEEIEQIKAVHGSEASIIFQHLTGHQLKQACDVAQQNGDHQLALLIGQASGMDDMRNFVQHQLIMWDQSKMDQFINPERLKIYALLAGTLVWRTSEGNIINVCEGLDWKRAMAVHLWYHCQPNCTVSEALNAYTEGFKSKSGHHYIAPPVPPFLEVAVESKDNQDACYQLIQLFCDRSHPLNTILSTTSTTPNYLDYRISWQLSHVLQALEFTHLSEYHSAMLCTNFAAQLESMGLWQWAVFILMHIINHKDRKHAVLHLLHHHVSLHTDDEKKEQEEFLQDVLKIPPQWIHEAKAIRAGQCNEKEEEAWHWLKAGHWKKAHQLILNHLASKAIVNENFADLKCLLSELGSPEISCKIEDWDTGGRVFLDYITMIETLQQLQQSEPSVNELDKLQSEVCQLSRCITGLKCCTATDRLCQSEMAKRAANLMRTLLQMKEDSNNINEMLVTETTDLPLPEDYALQELHQLTRCYMIGLTMT</sequence>
<dbReference type="GO" id="GO:0008139">
    <property type="term" value="F:nuclear localization sequence binding"/>
    <property type="evidence" value="ECO:0007669"/>
    <property type="project" value="TreeGrafter"/>
</dbReference>
<dbReference type="GO" id="GO:0051028">
    <property type="term" value="P:mRNA transport"/>
    <property type="evidence" value="ECO:0007669"/>
    <property type="project" value="UniProtKB-KW"/>
</dbReference>
<evidence type="ECO:0000256" key="7">
    <source>
        <dbReference type="ARBA" id="ARBA00022816"/>
    </source>
</evidence>
<comment type="similarity">
    <text evidence="3">Belongs to the nucleoporin GLFG family.</text>
</comment>
<keyword evidence="7" id="KW-0509">mRNA transport</keyword>
<comment type="caution">
    <text evidence="14">The sequence shown here is derived from an EMBL/GenBank/DDBJ whole genome shotgun (WGS) entry which is preliminary data.</text>
</comment>
<evidence type="ECO:0000256" key="4">
    <source>
        <dbReference type="ARBA" id="ARBA00013472"/>
    </source>
</evidence>
<evidence type="ECO:0000256" key="11">
    <source>
        <dbReference type="ARBA" id="ARBA00023242"/>
    </source>
</evidence>
<dbReference type="FunFam" id="3.30.1610.10:FF:000001">
    <property type="entry name" value="Nuclear pore complex protein Nup98-Nup96"/>
    <property type="match status" value="1"/>
</dbReference>
<dbReference type="InterPro" id="IPR021967">
    <property type="entry name" value="Nup98_C"/>
</dbReference>
<dbReference type="GO" id="GO:0017056">
    <property type="term" value="F:structural constituent of nuclear pore"/>
    <property type="evidence" value="ECO:0007669"/>
    <property type="project" value="InterPro"/>
</dbReference>
<dbReference type="GO" id="GO:0034398">
    <property type="term" value="P:telomere tethering at nuclear periphery"/>
    <property type="evidence" value="ECO:0007669"/>
    <property type="project" value="TreeGrafter"/>
</dbReference>
<keyword evidence="15" id="KW-1185">Reference proteome</keyword>
<dbReference type="Pfam" id="PF12110">
    <property type="entry name" value="Nup96"/>
    <property type="match status" value="1"/>
</dbReference>
<keyword evidence="11" id="KW-0539">Nucleus</keyword>
<dbReference type="PROSITE" id="PS51434">
    <property type="entry name" value="NUP_C"/>
    <property type="match status" value="1"/>
</dbReference>
<dbReference type="GO" id="GO:0006405">
    <property type="term" value="P:RNA export from nucleus"/>
    <property type="evidence" value="ECO:0007669"/>
    <property type="project" value="TreeGrafter"/>
</dbReference>
<dbReference type="InterPro" id="IPR007230">
    <property type="entry name" value="Nup98_auto-Pept-S59_dom"/>
</dbReference>
<dbReference type="SUPFAM" id="SSF82215">
    <property type="entry name" value="C-terminal autoproteolytic domain of nucleoporin nup98"/>
    <property type="match status" value="1"/>
</dbReference>
<evidence type="ECO:0000256" key="1">
    <source>
        <dbReference type="ARBA" id="ARBA00004567"/>
    </source>
</evidence>
<dbReference type="InterPro" id="IPR036903">
    <property type="entry name" value="Nup98_auto-Pept-S59_dom_sf"/>
</dbReference>
<keyword evidence="8" id="KW-0653">Protein transport</keyword>
<evidence type="ECO:0000256" key="10">
    <source>
        <dbReference type="ARBA" id="ARBA00023132"/>
    </source>
</evidence>
<evidence type="ECO:0000256" key="12">
    <source>
        <dbReference type="SAM" id="MobiDB-lite"/>
    </source>
</evidence>
<accession>A0AAD9MZH7</accession>
<feature type="compositionally biased region" description="Basic and acidic residues" evidence="12">
    <location>
        <begin position="670"/>
        <end position="687"/>
    </location>
</feature>
<feature type="region of interest" description="Disordered" evidence="12">
    <location>
        <begin position="664"/>
        <end position="704"/>
    </location>
</feature>
<proteinExistence type="inferred from homology"/>
<comment type="subcellular location">
    <subcellularLocation>
        <location evidence="2">Nucleus membrane</location>
        <topology evidence="2">Peripheral membrane protein</topology>
        <orientation evidence="2">Nucleoplasmic side</orientation>
    </subcellularLocation>
    <subcellularLocation>
        <location evidence="1">Nucleus</location>
        <location evidence="1">Nuclear pore complex</location>
    </subcellularLocation>
</comment>
<feature type="region of interest" description="Disordered" evidence="12">
    <location>
        <begin position="93"/>
        <end position="115"/>
    </location>
</feature>
<dbReference type="PANTHER" id="PTHR23198">
    <property type="entry name" value="NUCLEOPORIN"/>
    <property type="match status" value="1"/>
</dbReference>
<dbReference type="GO" id="GO:0003723">
    <property type="term" value="F:RNA binding"/>
    <property type="evidence" value="ECO:0007669"/>
    <property type="project" value="TreeGrafter"/>
</dbReference>
<evidence type="ECO:0000256" key="5">
    <source>
        <dbReference type="ARBA" id="ARBA00022448"/>
    </source>
</evidence>
<dbReference type="Pfam" id="PF04096">
    <property type="entry name" value="Nucleoporin2"/>
    <property type="match status" value="1"/>
</dbReference>
<evidence type="ECO:0000256" key="6">
    <source>
        <dbReference type="ARBA" id="ARBA00022813"/>
    </source>
</evidence>
<name>A0AAD9MZH7_9ANNE</name>
<feature type="domain" description="Peptidase S59" evidence="13">
    <location>
        <begin position="713"/>
        <end position="855"/>
    </location>
</feature>
<evidence type="ECO:0000256" key="8">
    <source>
        <dbReference type="ARBA" id="ARBA00022927"/>
    </source>
</evidence>
<keyword evidence="9" id="KW-0811">Translocation</keyword>
<evidence type="ECO:0000256" key="3">
    <source>
        <dbReference type="ARBA" id="ARBA00008926"/>
    </source>
</evidence>
<feature type="region of interest" description="Disordered" evidence="12">
    <location>
        <begin position="901"/>
        <end position="926"/>
    </location>
</feature>
<feature type="compositionally biased region" description="Polar residues" evidence="12">
    <location>
        <begin position="600"/>
        <end position="614"/>
    </location>
</feature>
<protein>
    <recommendedName>
        <fullName evidence="4">Nuclear pore complex protein Nup98-Nup96</fullName>
    </recommendedName>
</protein>
<evidence type="ECO:0000256" key="9">
    <source>
        <dbReference type="ARBA" id="ARBA00023010"/>
    </source>
</evidence>
<feature type="compositionally biased region" description="Basic and acidic residues" evidence="12">
    <location>
        <begin position="908"/>
        <end position="923"/>
    </location>
</feature>
<evidence type="ECO:0000313" key="15">
    <source>
        <dbReference type="Proteomes" id="UP001208570"/>
    </source>
</evidence>
<dbReference type="InterPro" id="IPR037665">
    <property type="entry name" value="Nucleoporin_S59-like"/>
</dbReference>
<gene>
    <name evidence="14" type="ORF">LSH36_451g00055</name>
</gene>
<dbReference type="GO" id="GO:0031965">
    <property type="term" value="C:nuclear membrane"/>
    <property type="evidence" value="ECO:0007669"/>
    <property type="project" value="UniProtKB-SubCell"/>
</dbReference>
<dbReference type="PANTHER" id="PTHR23198:SF6">
    <property type="entry name" value="NUCLEAR PORE COMPLEX PROTEIN NUP98-NUP96"/>
    <property type="match status" value="1"/>
</dbReference>
<dbReference type="GO" id="GO:0000973">
    <property type="term" value="P:post-transcriptional tethering of RNA polymerase II gene DNA at nuclear periphery"/>
    <property type="evidence" value="ECO:0007669"/>
    <property type="project" value="TreeGrafter"/>
</dbReference>
<reference evidence="14" key="1">
    <citation type="journal article" date="2023" name="Mol. Biol. Evol.">
        <title>Third-Generation Sequencing Reveals the Adaptive Role of the Epigenome in Three Deep-Sea Polychaetes.</title>
        <authorList>
            <person name="Perez M."/>
            <person name="Aroh O."/>
            <person name="Sun Y."/>
            <person name="Lan Y."/>
            <person name="Juniper S.K."/>
            <person name="Young C.R."/>
            <person name="Angers B."/>
            <person name="Qian P.Y."/>
        </authorList>
    </citation>
    <scope>NUCLEOTIDE SEQUENCE</scope>
    <source>
        <strain evidence="14">P08H-3</strain>
    </source>
</reference>
<evidence type="ECO:0000256" key="2">
    <source>
        <dbReference type="ARBA" id="ARBA00004620"/>
    </source>
</evidence>
<evidence type="ECO:0000313" key="14">
    <source>
        <dbReference type="EMBL" id="KAK2149456.1"/>
    </source>
</evidence>
<dbReference type="EMBL" id="JAODUP010000451">
    <property type="protein sequence ID" value="KAK2149456.1"/>
    <property type="molecule type" value="Genomic_DNA"/>
</dbReference>
<evidence type="ECO:0000259" key="13">
    <source>
        <dbReference type="PROSITE" id="PS51434"/>
    </source>
</evidence>
<feature type="compositionally biased region" description="Basic and acidic residues" evidence="12">
    <location>
        <begin position="694"/>
        <end position="704"/>
    </location>
</feature>
<keyword evidence="5" id="KW-0813">Transport</keyword>
<keyword evidence="6" id="KW-0068">Autocatalytic cleavage</keyword>
<feature type="region of interest" description="Disordered" evidence="12">
    <location>
        <begin position="599"/>
        <end position="645"/>
    </location>
</feature>
<organism evidence="14 15">
    <name type="scientific">Paralvinella palmiformis</name>
    <dbReference type="NCBI Taxonomy" id="53620"/>
    <lineage>
        <taxon>Eukaryota</taxon>
        <taxon>Metazoa</taxon>
        <taxon>Spiralia</taxon>
        <taxon>Lophotrochozoa</taxon>
        <taxon>Annelida</taxon>
        <taxon>Polychaeta</taxon>
        <taxon>Sedentaria</taxon>
        <taxon>Canalipalpata</taxon>
        <taxon>Terebellida</taxon>
        <taxon>Terebelliformia</taxon>
        <taxon>Alvinellidae</taxon>
        <taxon>Paralvinella</taxon>
    </lineage>
</organism>
<dbReference type="Gene3D" id="3.30.1610.10">
    <property type="entry name" value="Peptidase S59, nucleoporin"/>
    <property type="match status" value="1"/>
</dbReference>
<keyword evidence="10" id="KW-0906">Nuclear pore complex</keyword>
<dbReference type="Proteomes" id="UP001208570">
    <property type="component" value="Unassembled WGS sequence"/>
</dbReference>
<dbReference type="GO" id="GO:0044614">
    <property type="term" value="C:nuclear pore cytoplasmic filaments"/>
    <property type="evidence" value="ECO:0007669"/>
    <property type="project" value="TreeGrafter"/>
</dbReference>
<dbReference type="Gene3D" id="1.25.40.690">
    <property type="match status" value="1"/>
</dbReference>
<dbReference type="GO" id="GO:0006606">
    <property type="term" value="P:protein import into nucleus"/>
    <property type="evidence" value="ECO:0007669"/>
    <property type="project" value="TreeGrafter"/>
</dbReference>